<evidence type="ECO:0000313" key="3">
    <source>
        <dbReference type="Proteomes" id="UP000032434"/>
    </source>
</evidence>
<keyword evidence="3" id="KW-1185">Reference proteome</keyword>
<dbReference type="PATRIC" id="fig|35623.3.peg.815"/>
<feature type="transmembrane region" description="Helical" evidence="1">
    <location>
        <begin position="52"/>
        <end position="73"/>
    </location>
</feature>
<proteinExistence type="predicted"/>
<evidence type="ECO:0000256" key="1">
    <source>
        <dbReference type="SAM" id="Phobius"/>
    </source>
</evidence>
<evidence type="ECO:0000313" key="2">
    <source>
        <dbReference type="EMBL" id="CDR30888.1"/>
    </source>
</evidence>
<reference evidence="3" key="1">
    <citation type="submission" date="2014-05" db="EMBL/GenBank/DDBJ databases">
        <authorList>
            <person name="Kube M."/>
        </authorList>
    </citation>
    <scope>NUCLEOTIDE SEQUENCE [LARGE SCALE GENOMIC DNA]</scope>
</reference>
<dbReference type="Proteomes" id="UP000032434">
    <property type="component" value="Chromosome 1"/>
</dbReference>
<keyword evidence="1" id="KW-0812">Transmembrane</keyword>
<feature type="transmembrane region" description="Helical" evidence="1">
    <location>
        <begin position="93"/>
        <end position="115"/>
    </location>
</feature>
<dbReference type="InParanoid" id="A0A061AAM0"/>
<dbReference type="KEGG" id="aoc:Aocu_08150"/>
<dbReference type="RefSeq" id="WP_045749376.1">
    <property type="nucleotide sequence ID" value="NZ_FUZK01000001.1"/>
</dbReference>
<dbReference type="HOGENOM" id="CLU_1168644_0_0_14"/>
<feature type="transmembrane region" description="Helical" evidence="1">
    <location>
        <begin position="127"/>
        <end position="149"/>
    </location>
</feature>
<feature type="transmembrane region" description="Helical" evidence="1">
    <location>
        <begin position="20"/>
        <end position="40"/>
    </location>
</feature>
<feature type="transmembrane region" description="Helical" evidence="1">
    <location>
        <begin position="155"/>
        <end position="175"/>
    </location>
</feature>
<dbReference type="STRING" id="35623.Aocu_08150"/>
<keyword evidence="1" id="KW-0472">Membrane</keyword>
<dbReference type="EMBL" id="LK028559">
    <property type="protein sequence ID" value="CDR30888.1"/>
    <property type="molecule type" value="Genomic_DNA"/>
</dbReference>
<organism evidence="2 3">
    <name type="scientific">Acholeplasma oculi</name>
    <dbReference type="NCBI Taxonomy" id="35623"/>
    <lineage>
        <taxon>Bacteria</taxon>
        <taxon>Bacillati</taxon>
        <taxon>Mycoplasmatota</taxon>
        <taxon>Mollicutes</taxon>
        <taxon>Acholeplasmatales</taxon>
        <taxon>Acholeplasmataceae</taxon>
        <taxon>Acholeplasma</taxon>
    </lineage>
</organism>
<accession>A0A061AAM0</accession>
<gene>
    <name evidence="2" type="ORF">Aocu_08150</name>
</gene>
<feature type="transmembrane region" description="Helical" evidence="1">
    <location>
        <begin position="208"/>
        <end position="227"/>
    </location>
</feature>
<name>A0A061AAM0_9MOLU</name>
<sequence length="237" mass="27123">MFSRVLTHEIRNILREKMYLFFLIYPVVLLALSLWLVPYLRVNVNDLSANIFIMMLILMTSFIYGAITGFTLLDDQDDHVLFALRVTPVKLNYYVTIKLLVSYLFGFIATLIVLMITNFLNAQLIDLLLIAILSSLQAPLIALIVNAFASNKVEGFVVMKGSGLILLVPIAALFINHWTETLLGIVPGFWVAKMISIILIPNDYLFNIYGYFGFGITINLFYIYVLYKIYLNRITRN</sequence>
<dbReference type="AlphaFoldDB" id="A0A061AAM0"/>
<dbReference type="OrthoDB" id="1551065at2"/>
<keyword evidence="1" id="KW-1133">Transmembrane helix</keyword>
<protein>
    <submittedName>
        <fullName evidence="2">Uncharacterized protein</fullName>
    </submittedName>
</protein>